<comment type="caution">
    <text evidence="2">The sequence shown here is derived from an EMBL/GenBank/DDBJ whole genome shotgun (WGS) entry which is preliminary data.</text>
</comment>
<proteinExistence type="predicted"/>
<name>A0ABV0S9T1_9TELE</name>
<evidence type="ECO:0000256" key="1">
    <source>
        <dbReference type="SAM" id="MobiDB-lite"/>
    </source>
</evidence>
<protein>
    <submittedName>
        <fullName evidence="2">Uncharacterized protein</fullName>
    </submittedName>
</protein>
<evidence type="ECO:0000313" key="2">
    <source>
        <dbReference type="EMBL" id="MEQ2217337.1"/>
    </source>
</evidence>
<feature type="region of interest" description="Disordered" evidence="1">
    <location>
        <begin position="36"/>
        <end position="86"/>
    </location>
</feature>
<sequence length="119" mass="13410">RFSLLFPQLDFRLYGVERLPKQPVGYHRLIQVDGSEVGRATPRPEFQLHDSKERKKMCRPGPLAQQRQQHPDPAAPTHLHHPTDHKCLSRCPACPPLPEGVPVEAETEQHTPMVCPAGS</sequence>
<dbReference type="Proteomes" id="UP001434883">
    <property type="component" value="Unassembled WGS sequence"/>
</dbReference>
<evidence type="ECO:0000313" key="3">
    <source>
        <dbReference type="Proteomes" id="UP001434883"/>
    </source>
</evidence>
<gene>
    <name evidence="2" type="ORF">XENOCAPTIV_005775</name>
</gene>
<feature type="non-terminal residue" evidence="2">
    <location>
        <position position="1"/>
    </location>
</feature>
<accession>A0ABV0S9T1</accession>
<dbReference type="EMBL" id="JAHRIN010075783">
    <property type="protein sequence ID" value="MEQ2217337.1"/>
    <property type="molecule type" value="Genomic_DNA"/>
</dbReference>
<keyword evidence="3" id="KW-1185">Reference proteome</keyword>
<reference evidence="2 3" key="1">
    <citation type="submission" date="2021-06" db="EMBL/GenBank/DDBJ databases">
        <authorList>
            <person name="Palmer J.M."/>
        </authorList>
    </citation>
    <scope>NUCLEOTIDE SEQUENCE [LARGE SCALE GENOMIC DNA]</scope>
    <source>
        <strain evidence="2 3">XC_2019</strain>
        <tissue evidence="2">Muscle</tissue>
    </source>
</reference>
<organism evidence="2 3">
    <name type="scientific">Xenoophorus captivus</name>
    <dbReference type="NCBI Taxonomy" id="1517983"/>
    <lineage>
        <taxon>Eukaryota</taxon>
        <taxon>Metazoa</taxon>
        <taxon>Chordata</taxon>
        <taxon>Craniata</taxon>
        <taxon>Vertebrata</taxon>
        <taxon>Euteleostomi</taxon>
        <taxon>Actinopterygii</taxon>
        <taxon>Neopterygii</taxon>
        <taxon>Teleostei</taxon>
        <taxon>Neoteleostei</taxon>
        <taxon>Acanthomorphata</taxon>
        <taxon>Ovalentaria</taxon>
        <taxon>Atherinomorphae</taxon>
        <taxon>Cyprinodontiformes</taxon>
        <taxon>Goodeidae</taxon>
        <taxon>Xenoophorus</taxon>
    </lineage>
</organism>